<dbReference type="CDD" id="cd21149">
    <property type="entry name" value="PUA_archaeosine_TGT"/>
    <property type="match status" value="1"/>
</dbReference>
<dbReference type="InterPro" id="IPR002478">
    <property type="entry name" value="PUA"/>
</dbReference>
<dbReference type="GO" id="GO:0003723">
    <property type="term" value="F:RNA binding"/>
    <property type="evidence" value="ECO:0007669"/>
    <property type="project" value="InterPro"/>
</dbReference>
<dbReference type="SUPFAM" id="SSF51713">
    <property type="entry name" value="tRNA-guanine transglycosylase"/>
    <property type="match status" value="1"/>
</dbReference>
<dbReference type="InterPro" id="IPR036895">
    <property type="entry name" value="Uracil-DNA_glycosylase-like_sf"/>
</dbReference>
<evidence type="ECO:0000259" key="4">
    <source>
        <dbReference type="SMART" id="SM00359"/>
    </source>
</evidence>
<dbReference type="InterPro" id="IPR040777">
    <property type="entry name" value="DUF5591"/>
</dbReference>
<proteinExistence type="inferred from homology"/>
<evidence type="ECO:0000313" key="6">
    <source>
        <dbReference type="Proteomes" id="UP000264208"/>
    </source>
</evidence>
<keyword evidence="3" id="KW-0819">tRNA processing</keyword>
<dbReference type="RefSeq" id="WP_146778468.1">
    <property type="nucleotide sequence ID" value="NZ_AP011526.1"/>
</dbReference>
<protein>
    <recommendedName>
        <fullName evidence="4">PUA domain-containing protein</fullName>
    </recommendedName>
</protein>
<dbReference type="SUPFAM" id="SSF52141">
    <property type="entry name" value="Uracil-DNA glycosylase-like"/>
    <property type="match status" value="1"/>
</dbReference>
<dbReference type="PANTHER" id="PTHR46499">
    <property type="entry name" value="QUEUINE TRNA-RIBOSYLTRANSFERASE"/>
    <property type="match status" value="1"/>
</dbReference>
<dbReference type="Pfam" id="PF01472">
    <property type="entry name" value="PUA"/>
    <property type="match status" value="1"/>
</dbReference>
<dbReference type="Gene3D" id="3.20.20.105">
    <property type="entry name" value="Queuine tRNA-ribosyltransferase-like"/>
    <property type="match status" value="1"/>
</dbReference>
<evidence type="ECO:0000313" key="5">
    <source>
        <dbReference type="EMBL" id="BAP61942.1"/>
    </source>
</evidence>
<dbReference type="SUPFAM" id="SSF88802">
    <property type="entry name" value="Pre-PUA domain"/>
    <property type="match status" value="1"/>
</dbReference>
<dbReference type="InterPro" id="IPR050076">
    <property type="entry name" value="ArchSynthase1/Queuine_TRR"/>
</dbReference>
<feature type="domain" description="PUA" evidence="4">
    <location>
        <begin position="471"/>
        <end position="538"/>
    </location>
</feature>
<dbReference type="PANTHER" id="PTHR46499:SF2">
    <property type="entry name" value="ARCHAEOSINE SYNTHASE"/>
    <property type="match status" value="1"/>
</dbReference>
<organism evidence="5 6">
    <name type="scientific">Methanococcus maripaludis KA1</name>
    <dbReference type="NCBI Taxonomy" id="637914"/>
    <lineage>
        <taxon>Archaea</taxon>
        <taxon>Methanobacteriati</taxon>
        <taxon>Methanobacteriota</taxon>
        <taxon>Methanomada group</taxon>
        <taxon>Methanococci</taxon>
        <taxon>Methanococcales</taxon>
        <taxon>Methanococcaceae</taxon>
        <taxon>Methanococcus</taxon>
    </lineage>
</organism>
<dbReference type="SMART" id="SM00359">
    <property type="entry name" value="PUA"/>
    <property type="match status" value="1"/>
</dbReference>
<evidence type="ECO:0000256" key="3">
    <source>
        <dbReference type="ARBA" id="ARBA00022694"/>
    </source>
</evidence>
<dbReference type="EMBL" id="AP011526">
    <property type="protein sequence ID" value="BAP61942.1"/>
    <property type="molecule type" value="Genomic_DNA"/>
</dbReference>
<dbReference type="Gene3D" id="2.30.130.10">
    <property type="entry name" value="PUA domain"/>
    <property type="match status" value="1"/>
</dbReference>
<dbReference type="UniPathway" id="UPA00393"/>
<dbReference type="SUPFAM" id="SSF88697">
    <property type="entry name" value="PUA domain-like"/>
    <property type="match status" value="1"/>
</dbReference>
<evidence type="ECO:0000256" key="1">
    <source>
        <dbReference type="ARBA" id="ARBA00005030"/>
    </source>
</evidence>
<dbReference type="Pfam" id="PF17884">
    <property type="entry name" value="DUF5591"/>
    <property type="match status" value="1"/>
</dbReference>
<gene>
    <name evidence="5" type="ORF">MMKA1_18250</name>
</gene>
<dbReference type="Gene3D" id="3.40.50.10630">
    <property type="entry name" value="Uracil-DNA glycosylase-like"/>
    <property type="match status" value="1"/>
</dbReference>
<reference evidence="5 6" key="1">
    <citation type="submission" date="2009-06" db="EMBL/GenBank/DDBJ databases">
        <title>Molecular Evidence for Microbiologically Influenced Corrosion from genome of Methanogen.</title>
        <authorList>
            <person name="Ito N."/>
            <person name="Tsurumaru H."/>
            <person name="Shimizu A."/>
            <person name="Harada T."/>
            <person name="Hosoyama A."/>
            <person name="Horikawa H."/>
            <person name="Wakai S."/>
            <person name="Sasaki K."/>
            <person name="Nishijima K."/>
            <person name="Ataku H."/>
            <person name="Yamazaki J."/>
            <person name="Mise M."/>
            <person name="Yamazaki S."/>
            <person name="Tanikawa S."/>
            <person name="Harayama S."/>
            <person name="Fujita N."/>
        </authorList>
    </citation>
    <scope>NUCLEOTIDE SEQUENCE [LARGE SCALE GENOMIC DNA]</scope>
    <source>
        <strain evidence="6">KA1 ( NBRC 102054)</strain>
    </source>
</reference>
<dbReference type="InterPro" id="IPR036974">
    <property type="entry name" value="PUA_sf"/>
</dbReference>
<dbReference type="GO" id="GO:0005737">
    <property type="term" value="C:cytoplasm"/>
    <property type="evidence" value="ECO:0007669"/>
    <property type="project" value="TreeGrafter"/>
</dbReference>
<dbReference type="GeneID" id="41280235"/>
<dbReference type="AlphaFoldDB" id="A0A2Z5PEJ1"/>
<comment type="pathway">
    <text evidence="1">tRNA modification; archaeosine-tRNA biosynthesis.</text>
</comment>
<name>A0A2Z5PEJ1_METMI</name>
<dbReference type="NCBIfam" id="NF040592">
    <property type="entry name" value="tRNA_mod_ArcS"/>
    <property type="match status" value="1"/>
</dbReference>
<dbReference type="InterPro" id="IPR036511">
    <property type="entry name" value="TGT-like_sf"/>
</dbReference>
<dbReference type="InterPro" id="IPR015947">
    <property type="entry name" value="PUA-like_sf"/>
</dbReference>
<dbReference type="InterPro" id="IPR053418">
    <property type="entry name" value="Archaeosine_synthase_1"/>
</dbReference>
<comment type="similarity">
    <text evidence="2">Belongs to the archaeosine synthase type 1 family.</text>
</comment>
<dbReference type="KEGG" id="mmak:MMKA1_18250"/>
<evidence type="ECO:0000256" key="2">
    <source>
        <dbReference type="ARBA" id="ARBA00008906"/>
    </source>
</evidence>
<dbReference type="GO" id="GO:0002099">
    <property type="term" value="P:tRNA wobble guanine modification"/>
    <property type="evidence" value="ECO:0007669"/>
    <property type="project" value="TreeGrafter"/>
</dbReference>
<accession>A0A2Z5PEJ1</accession>
<dbReference type="InterPro" id="IPR004521">
    <property type="entry name" value="Uncharacterised_CHP00451"/>
</dbReference>
<dbReference type="PROSITE" id="PS50890">
    <property type="entry name" value="PUA"/>
    <property type="match status" value="1"/>
</dbReference>
<dbReference type="NCBIfam" id="TIGR00451">
    <property type="entry name" value="unchar_dom_2"/>
    <property type="match status" value="1"/>
</dbReference>
<sequence length="538" mass="61561">MLEPILYDIGRICKEKHESNSFSTTPKIIEFDINVPPLKTLKIPFDAPREVVEELVKLNKSEYVRKSEVSYQIINAGKYADLIDIEENMDVYVISDLRQIIKRREMIEIIPKVREMISPNSGIYVPGAMPLEIPLIVYMGADYFDYSSASYYAAQGYKFSKNRLIKSEEDFESLKTFNESIIDQVLEEVKFCIESGSLRNLVEETTISNPYLRSNYRRFKPELTNIPISKSNKIIVTIDETKIPEVQKYIERAKNYEPYTNVIILLPCSSKKPYSYSKSHQFFINAINSVRMPVEELILTSPYGVVPRALERLVDYDIPVTGEWSSDEIDFINKYLKNYIEIAKSKFEEVKIIAHLPEHYLEILDIDEDYIISSDGNPTSDNSLKNLKNILKELDQTADSKSKRAQRLHNYQELAKFQLGKNFLPEDVMIKGRHVKFFIKDGKNTVQLASINDNGLFVLTSQGGELLGKTNWVEVDFNVKKGSLFAPGFKDADEAVSVNDEVVIVKDNEVLGVGRALMSGKEMKKATHGVLVNIRHVK</sequence>
<dbReference type="Proteomes" id="UP000264208">
    <property type="component" value="Chromosome"/>
</dbReference>